<accession>A0A9D4Q946</accession>
<dbReference type="GO" id="GO:0000159">
    <property type="term" value="C:protein phosphatase type 2A complex"/>
    <property type="evidence" value="ECO:0007669"/>
    <property type="project" value="TreeGrafter"/>
</dbReference>
<comment type="caution">
    <text evidence="5">The sequence shown here is derived from an EMBL/GenBank/DDBJ whole genome shotgun (WGS) entry which is preliminary data.</text>
</comment>
<dbReference type="InterPro" id="IPR041534">
    <property type="entry name" value="EF-hand_13"/>
</dbReference>
<dbReference type="Pfam" id="PF17958">
    <property type="entry name" value="EF-hand_13"/>
    <property type="match status" value="1"/>
</dbReference>
<dbReference type="PANTHER" id="PTHR14095">
    <property type="entry name" value="PHOSPHATASE 2A REGULATORY SUBUNIT-RELATED"/>
    <property type="match status" value="1"/>
</dbReference>
<evidence type="ECO:0000313" key="6">
    <source>
        <dbReference type="Proteomes" id="UP000821837"/>
    </source>
</evidence>
<keyword evidence="2" id="KW-0106">Calcium</keyword>
<dbReference type="GO" id="GO:0005509">
    <property type="term" value="F:calcium ion binding"/>
    <property type="evidence" value="ECO:0007669"/>
    <property type="project" value="InterPro"/>
</dbReference>
<dbReference type="Gene3D" id="1.10.238.10">
    <property type="entry name" value="EF-hand"/>
    <property type="match status" value="1"/>
</dbReference>
<dbReference type="Gene3D" id="1.10.238.220">
    <property type="match status" value="1"/>
</dbReference>
<organism evidence="5 6">
    <name type="scientific">Rhipicephalus sanguineus</name>
    <name type="common">Brown dog tick</name>
    <name type="synonym">Ixodes sanguineus</name>
    <dbReference type="NCBI Taxonomy" id="34632"/>
    <lineage>
        <taxon>Eukaryota</taxon>
        <taxon>Metazoa</taxon>
        <taxon>Ecdysozoa</taxon>
        <taxon>Arthropoda</taxon>
        <taxon>Chelicerata</taxon>
        <taxon>Arachnida</taxon>
        <taxon>Acari</taxon>
        <taxon>Parasitiformes</taxon>
        <taxon>Ixodida</taxon>
        <taxon>Ixodoidea</taxon>
        <taxon>Ixodidae</taxon>
        <taxon>Rhipicephalinae</taxon>
        <taxon>Rhipicephalus</taxon>
        <taxon>Rhipicephalus</taxon>
    </lineage>
</organism>
<dbReference type="PROSITE" id="PS50222">
    <property type="entry name" value="EF_HAND_2"/>
    <property type="match status" value="1"/>
</dbReference>
<evidence type="ECO:0000256" key="3">
    <source>
        <dbReference type="SAM" id="MobiDB-lite"/>
    </source>
</evidence>
<dbReference type="Pfam" id="PF13499">
    <property type="entry name" value="EF-hand_7"/>
    <property type="match status" value="1"/>
</dbReference>
<dbReference type="Proteomes" id="UP000821837">
    <property type="component" value="Unassembled WGS sequence"/>
</dbReference>
<protein>
    <recommendedName>
        <fullName evidence="4">EF-hand domain-containing protein</fullName>
    </recommendedName>
</protein>
<keyword evidence="1" id="KW-0479">Metal-binding</keyword>
<dbReference type="InterPro" id="IPR002048">
    <property type="entry name" value="EF_hand_dom"/>
</dbReference>
<gene>
    <name evidence="5" type="ORF">HPB52_023943</name>
</gene>
<feature type="region of interest" description="Disordered" evidence="3">
    <location>
        <begin position="9"/>
        <end position="67"/>
    </location>
</feature>
<dbReference type="PROSITE" id="PS00018">
    <property type="entry name" value="EF_HAND_1"/>
    <property type="match status" value="2"/>
</dbReference>
<evidence type="ECO:0000256" key="1">
    <source>
        <dbReference type="ARBA" id="ARBA00022723"/>
    </source>
</evidence>
<dbReference type="InterPro" id="IPR018247">
    <property type="entry name" value="EF_Hand_1_Ca_BS"/>
</dbReference>
<evidence type="ECO:0000259" key="4">
    <source>
        <dbReference type="PROSITE" id="PS50222"/>
    </source>
</evidence>
<dbReference type="AlphaFoldDB" id="A0A9D4Q946"/>
<dbReference type="FunFam" id="1.10.238.10:FF:000025">
    <property type="entry name" value="serine/threonine-protein phosphatase 2A regulatory subunit B'' subunit alpha"/>
    <property type="match status" value="1"/>
</dbReference>
<sequence>MPLAILVAPAVTSRSGSSSRGGRGTPIEMSQRTPFCMASHPSHGAGVPVKNTGDQEDNGGGSGGLDRTTPLVASLSVLSTEVDPDLVANVSAELCQIGRRQLKPQDMERIIKICKLPVYLKFPMYQAISKTPTRQALLEFCRKMHQPCDFKDLIQDLIDTHSGLSFLKEVTRSHSVYIDTVVARLFFELGKTWTWRLGMAELRRSDFLSQLDALKLNDDFMNVEGAFSYKDAYVIHTMFNSLDKDNDRLLSKEDLARYEKGALVPKAIDRVFDLLSTSAMTYVDFVVFLLAEKDKSHPRSVEYWFNRLDLDGDGKITMYELETFFHEQYDRVSLLMNDPASFEDICRQMIDLVKPKSYSSFALSDLKRCALASVFFNTFINTYEFIHHEVFDPFDTERSRSGFTQWEQFAKSTFTLLMEEGEKDDYSDDDLP</sequence>
<dbReference type="VEuPathDB" id="VectorBase:RSAN_034755"/>
<feature type="domain" description="EF-hand" evidence="4">
    <location>
        <begin position="296"/>
        <end position="331"/>
    </location>
</feature>
<dbReference type="EMBL" id="JABSTV010001248">
    <property type="protein sequence ID" value="KAH7970054.1"/>
    <property type="molecule type" value="Genomic_DNA"/>
</dbReference>
<reference evidence="5" key="1">
    <citation type="journal article" date="2020" name="Cell">
        <title>Large-Scale Comparative Analyses of Tick Genomes Elucidate Their Genetic Diversity and Vector Capacities.</title>
        <authorList>
            <consortium name="Tick Genome and Microbiome Consortium (TIGMIC)"/>
            <person name="Jia N."/>
            <person name="Wang J."/>
            <person name="Shi W."/>
            <person name="Du L."/>
            <person name="Sun Y."/>
            <person name="Zhan W."/>
            <person name="Jiang J.F."/>
            <person name="Wang Q."/>
            <person name="Zhang B."/>
            <person name="Ji P."/>
            <person name="Bell-Sakyi L."/>
            <person name="Cui X.M."/>
            <person name="Yuan T.T."/>
            <person name="Jiang B.G."/>
            <person name="Yang W.F."/>
            <person name="Lam T.T."/>
            <person name="Chang Q.C."/>
            <person name="Ding S.J."/>
            <person name="Wang X.J."/>
            <person name="Zhu J.G."/>
            <person name="Ruan X.D."/>
            <person name="Zhao L."/>
            <person name="Wei J.T."/>
            <person name="Ye R.Z."/>
            <person name="Que T.C."/>
            <person name="Du C.H."/>
            <person name="Zhou Y.H."/>
            <person name="Cheng J.X."/>
            <person name="Dai P.F."/>
            <person name="Guo W.B."/>
            <person name="Han X.H."/>
            <person name="Huang E.J."/>
            <person name="Li L.F."/>
            <person name="Wei W."/>
            <person name="Gao Y.C."/>
            <person name="Liu J.Z."/>
            <person name="Shao H.Z."/>
            <person name="Wang X."/>
            <person name="Wang C.C."/>
            <person name="Yang T.C."/>
            <person name="Huo Q.B."/>
            <person name="Li W."/>
            <person name="Chen H.Y."/>
            <person name="Chen S.E."/>
            <person name="Zhou L.G."/>
            <person name="Ni X.B."/>
            <person name="Tian J.H."/>
            <person name="Sheng Y."/>
            <person name="Liu T."/>
            <person name="Pan Y.S."/>
            <person name="Xia L.Y."/>
            <person name="Li J."/>
            <person name="Zhao F."/>
            <person name="Cao W.C."/>
        </authorList>
    </citation>
    <scope>NUCLEOTIDE SEQUENCE</scope>
    <source>
        <strain evidence="5">Rsan-2018</strain>
    </source>
</reference>
<evidence type="ECO:0000256" key="2">
    <source>
        <dbReference type="ARBA" id="ARBA00022837"/>
    </source>
</evidence>
<dbReference type="InterPro" id="IPR011992">
    <property type="entry name" value="EF-hand-dom_pair"/>
</dbReference>
<evidence type="ECO:0000313" key="5">
    <source>
        <dbReference type="EMBL" id="KAH7970054.1"/>
    </source>
</evidence>
<dbReference type="PANTHER" id="PTHR14095:SF0">
    <property type="entry name" value="MIP22305P"/>
    <property type="match status" value="1"/>
</dbReference>
<proteinExistence type="predicted"/>
<reference evidence="5" key="2">
    <citation type="submission" date="2021-09" db="EMBL/GenBank/DDBJ databases">
        <authorList>
            <person name="Jia N."/>
            <person name="Wang J."/>
            <person name="Shi W."/>
            <person name="Du L."/>
            <person name="Sun Y."/>
            <person name="Zhan W."/>
            <person name="Jiang J."/>
            <person name="Wang Q."/>
            <person name="Zhang B."/>
            <person name="Ji P."/>
            <person name="Sakyi L.B."/>
            <person name="Cui X."/>
            <person name="Yuan T."/>
            <person name="Jiang B."/>
            <person name="Yang W."/>
            <person name="Lam T.T.-Y."/>
            <person name="Chang Q."/>
            <person name="Ding S."/>
            <person name="Wang X."/>
            <person name="Zhu J."/>
            <person name="Ruan X."/>
            <person name="Zhao L."/>
            <person name="Wei J."/>
            <person name="Que T."/>
            <person name="Du C."/>
            <person name="Cheng J."/>
            <person name="Dai P."/>
            <person name="Han X."/>
            <person name="Huang E."/>
            <person name="Gao Y."/>
            <person name="Liu J."/>
            <person name="Shao H."/>
            <person name="Ye R."/>
            <person name="Li L."/>
            <person name="Wei W."/>
            <person name="Wang X."/>
            <person name="Wang C."/>
            <person name="Huo Q."/>
            <person name="Li W."/>
            <person name="Guo W."/>
            <person name="Chen H."/>
            <person name="Chen S."/>
            <person name="Zhou L."/>
            <person name="Zhou L."/>
            <person name="Ni X."/>
            <person name="Tian J."/>
            <person name="Zhou Y."/>
            <person name="Sheng Y."/>
            <person name="Liu T."/>
            <person name="Pan Y."/>
            <person name="Xia L."/>
            <person name="Li J."/>
            <person name="Zhao F."/>
            <person name="Cao W."/>
        </authorList>
    </citation>
    <scope>NUCLEOTIDE SEQUENCE</scope>
    <source>
        <strain evidence="5">Rsan-2018</strain>
        <tissue evidence="5">Larvae</tissue>
    </source>
</reference>
<dbReference type="SUPFAM" id="SSF47473">
    <property type="entry name" value="EF-hand"/>
    <property type="match status" value="1"/>
</dbReference>
<name>A0A9D4Q946_RHISA</name>
<dbReference type="GO" id="GO:0019888">
    <property type="term" value="F:protein phosphatase regulator activity"/>
    <property type="evidence" value="ECO:0007669"/>
    <property type="project" value="TreeGrafter"/>
</dbReference>
<keyword evidence="6" id="KW-1185">Reference proteome</keyword>